<protein>
    <submittedName>
        <fullName evidence="3">NAD-dependent epimerase/dehydratase family protein</fullName>
    </submittedName>
</protein>
<accession>A0A3M0FYP6</accession>
<evidence type="ECO:0000259" key="2">
    <source>
        <dbReference type="Pfam" id="PF01370"/>
    </source>
</evidence>
<dbReference type="PRINTS" id="PR01713">
    <property type="entry name" value="NUCEPIMERASE"/>
</dbReference>
<feature type="domain" description="NAD-dependent epimerase/dehydratase" evidence="2">
    <location>
        <begin position="3"/>
        <end position="241"/>
    </location>
</feature>
<evidence type="ECO:0000313" key="4">
    <source>
        <dbReference type="Proteomes" id="UP000281985"/>
    </source>
</evidence>
<dbReference type="PANTHER" id="PTHR43574">
    <property type="entry name" value="EPIMERASE-RELATED"/>
    <property type="match status" value="1"/>
</dbReference>
<dbReference type="InterPro" id="IPR001509">
    <property type="entry name" value="Epimerase_deHydtase"/>
</dbReference>
<dbReference type="InterPro" id="IPR036291">
    <property type="entry name" value="NAD(P)-bd_dom_sf"/>
</dbReference>
<organism evidence="3 4">
    <name type="scientific">Dokdonia sinensis</name>
    <dbReference type="NCBI Taxonomy" id="2479847"/>
    <lineage>
        <taxon>Bacteria</taxon>
        <taxon>Pseudomonadati</taxon>
        <taxon>Bacteroidota</taxon>
        <taxon>Flavobacteriia</taxon>
        <taxon>Flavobacteriales</taxon>
        <taxon>Flavobacteriaceae</taxon>
        <taxon>Dokdonia</taxon>
    </lineage>
</organism>
<dbReference type="Gene3D" id="3.40.50.720">
    <property type="entry name" value="NAD(P)-binding Rossmann-like Domain"/>
    <property type="match status" value="1"/>
</dbReference>
<comment type="caution">
    <text evidence="3">The sequence shown here is derived from an EMBL/GenBank/DDBJ whole genome shotgun (WGS) entry which is preliminary data.</text>
</comment>
<keyword evidence="1" id="KW-0520">NAD</keyword>
<evidence type="ECO:0000256" key="1">
    <source>
        <dbReference type="ARBA" id="ARBA00023027"/>
    </source>
</evidence>
<dbReference type="OrthoDB" id="9801785at2"/>
<proteinExistence type="predicted"/>
<dbReference type="Proteomes" id="UP000281985">
    <property type="component" value="Unassembled WGS sequence"/>
</dbReference>
<keyword evidence="4" id="KW-1185">Reference proteome</keyword>
<reference evidence="3 4" key="1">
    <citation type="submission" date="2018-10" db="EMBL/GenBank/DDBJ databases">
        <title>Dokdonia luteus sp. nov., isolated from sea water.</title>
        <authorList>
            <person name="Zhou L.Y."/>
            <person name="Du Z.J."/>
        </authorList>
    </citation>
    <scope>NUCLEOTIDE SEQUENCE [LARGE SCALE GENOMIC DNA]</scope>
    <source>
        <strain evidence="3 4">SH27</strain>
    </source>
</reference>
<evidence type="ECO:0000313" key="3">
    <source>
        <dbReference type="EMBL" id="RMB57608.1"/>
    </source>
</evidence>
<dbReference type="AlphaFoldDB" id="A0A3M0FYP6"/>
<gene>
    <name evidence="3" type="ORF">EAX61_10865</name>
</gene>
<dbReference type="SUPFAM" id="SSF51735">
    <property type="entry name" value="NAD(P)-binding Rossmann-fold domains"/>
    <property type="match status" value="1"/>
</dbReference>
<dbReference type="Pfam" id="PF01370">
    <property type="entry name" value="Epimerase"/>
    <property type="match status" value="1"/>
</dbReference>
<sequence>MKILITGAAGFIGSHLSEKLQELGHQVFGIDNFSSYYDVNLKRINAQDITNKGVRLIEGDLLDNLSQILPEKIDVLYHFAAQPGISADTPLEDYERNNIEATKNLIKWVTDCQPDLKLFVNISTSSVYGLHATSTEVEVPRPASHYGETKLAAETLVLSAQAHKKFPATSIRLFSVYGPRERPEKLYTKLIKAIYENQPFPLYEGSLEHERSFTYVGDIVNGLTAILSKISACNGEIINLGSSEVYTTSQGISLIEKIIGKKANLEMRSKRSGDQLKTSANIEKAKRILDYAPQMPFEQGLRAQVAWYNEKFIK</sequence>
<dbReference type="RefSeq" id="WP_121917715.1">
    <property type="nucleotide sequence ID" value="NZ_REFV01000010.1"/>
</dbReference>
<name>A0A3M0FYP6_9FLAO</name>
<dbReference type="EMBL" id="REFV01000010">
    <property type="protein sequence ID" value="RMB57608.1"/>
    <property type="molecule type" value="Genomic_DNA"/>
</dbReference>